<dbReference type="SUPFAM" id="SSF52821">
    <property type="entry name" value="Rhodanese/Cell cycle control phosphatase"/>
    <property type="match status" value="1"/>
</dbReference>
<dbReference type="PANTHER" id="PTHR43031">
    <property type="entry name" value="FAD-DEPENDENT OXIDOREDUCTASE"/>
    <property type="match status" value="1"/>
</dbReference>
<keyword evidence="1" id="KW-1133">Transmembrane helix</keyword>
<evidence type="ECO:0000313" key="4">
    <source>
        <dbReference type="Proteomes" id="UP000243884"/>
    </source>
</evidence>
<dbReference type="AlphaFoldDB" id="A0A1W1Y271"/>
<dbReference type="PANTHER" id="PTHR43031:SF18">
    <property type="entry name" value="RHODANESE-RELATED SULFURTRANSFERASES"/>
    <property type="match status" value="1"/>
</dbReference>
<proteinExistence type="predicted"/>
<keyword evidence="1" id="KW-0472">Membrane</keyword>
<dbReference type="GO" id="GO:0016740">
    <property type="term" value="F:transferase activity"/>
    <property type="evidence" value="ECO:0007669"/>
    <property type="project" value="UniProtKB-KW"/>
</dbReference>
<accession>A0A1W1Y271</accession>
<feature type="transmembrane region" description="Helical" evidence="1">
    <location>
        <begin position="6"/>
        <end position="26"/>
    </location>
</feature>
<dbReference type="Gene3D" id="3.40.250.10">
    <property type="entry name" value="Rhodanese-like domain"/>
    <property type="match status" value="1"/>
</dbReference>
<dbReference type="STRING" id="371602.SAMN04487984_0107"/>
<sequence length="137" mass="15644">MRITFGTVLWALLFIILIGYAIFWLYNWMKRKDAATMLSQAEFDQTKRQAQVIDVRESNDYHSAHIVGARNIPYSTVSQGGVPGLNKKQPIYLYDNGVTMAGRFANKLKAAGYDNIYILKGGFADWTGKTKRREEEE</sequence>
<dbReference type="InterPro" id="IPR001763">
    <property type="entry name" value="Rhodanese-like_dom"/>
</dbReference>
<dbReference type="Proteomes" id="UP000243884">
    <property type="component" value="Unassembled WGS sequence"/>
</dbReference>
<dbReference type="OrthoDB" id="9808735at2"/>
<organism evidence="3 4">
    <name type="scientific">Aerococcus suis</name>
    <dbReference type="NCBI Taxonomy" id="371602"/>
    <lineage>
        <taxon>Bacteria</taxon>
        <taxon>Bacillati</taxon>
        <taxon>Bacillota</taxon>
        <taxon>Bacilli</taxon>
        <taxon>Lactobacillales</taxon>
        <taxon>Aerococcaceae</taxon>
        <taxon>Aerococcus</taxon>
    </lineage>
</organism>
<evidence type="ECO:0000259" key="2">
    <source>
        <dbReference type="PROSITE" id="PS50206"/>
    </source>
</evidence>
<keyword evidence="1" id="KW-0812">Transmembrane</keyword>
<reference evidence="4" key="1">
    <citation type="submission" date="2017-04" db="EMBL/GenBank/DDBJ databases">
        <authorList>
            <person name="Varghese N."/>
            <person name="Submissions S."/>
        </authorList>
    </citation>
    <scope>NUCLEOTIDE SEQUENCE [LARGE SCALE GENOMIC DNA]</scope>
    <source>
        <strain evidence="4">DSM 21500</strain>
    </source>
</reference>
<name>A0A1W1Y271_9LACT</name>
<evidence type="ECO:0000313" key="3">
    <source>
        <dbReference type="EMBL" id="SMC30247.1"/>
    </source>
</evidence>
<dbReference type="InterPro" id="IPR036873">
    <property type="entry name" value="Rhodanese-like_dom_sf"/>
</dbReference>
<evidence type="ECO:0000256" key="1">
    <source>
        <dbReference type="SAM" id="Phobius"/>
    </source>
</evidence>
<dbReference type="RefSeq" id="WP_084097720.1">
    <property type="nucleotide sequence ID" value="NZ_FWXK01000001.1"/>
</dbReference>
<dbReference type="PROSITE" id="PS50206">
    <property type="entry name" value="RHODANESE_3"/>
    <property type="match status" value="1"/>
</dbReference>
<dbReference type="Pfam" id="PF00581">
    <property type="entry name" value="Rhodanese"/>
    <property type="match status" value="1"/>
</dbReference>
<gene>
    <name evidence="3" type="ORF">SAMN04487984_0107</name>
</gene>
<dbReference type="InterPro" id="IPR050229">
    <property type="entry name" value="GlpE_sulfurtransferase"/>
</dbReference>
<dbReference type="CDD" id="cd00158">
    <property type="entry name" value="RHOD"/>
    <property type="match status" value="1"/>
</dbReference>
<dbReference type="SMART" id="SM00450">
    <property type="entry name" value="RHOD"/>
    <property type="match status" value="1"/>
</dbReference>
<protein>
    <submittedName>
        <fullName evidence="3">Rhodanese-related sulfurtransferase</fullName>
    </submittedName>
</protein>
<dbReference type="EMBL" id="FWXK01000001">
    <property type="protein sequence ID" value="SMC30247.1"/>
    <property type="molecule type" value="Genomic_DNA"/>
</dbReference>
<keyword evidence="4" id="KW-1185">Reference proteome</keyword>
<feature type="domain" description="Rhodanese" evidence="2">
    <location>
        <begin position="46"/>
        <end position="135"/>
    </location>
</feature>
<keyword evidence="3" id="KW-0808">Transferase</keyword>